<dbReference type="Proteomes" id="UP000784294">
    <property type="component" value="Unassembled WGS sequence"/>
</dbReference>
<proteinExistence type="predicted"/>
<evidence type="ECO:0000256" key="1">
    <source>
        <dbReference type="SAM" id="SignalP"/>
    </source>
</evidence>
<gene>
    <name evidence="2" type="ORF">PXEA_LOCUS4150</name>
</gene>
<protein>
    <recommendedName>
        <fullName evidence="4">Ig-like domain-containing protein</fullName>
    </recommendedName>
</protein>
<evidence type="ECO:0008006" key="4">
    <source>
        <dbReference type="Google" id="ProtNLM"/>
    </source>
</evidence>
<evidence type="ECO:0000313" key="3">
    <source>
        <dbReference type="Proteomes" id="UP000784294"/>
    </source>
</evidence>
<sequence length="299" mass="31754">MVAVTLLISLVLIVAILFLRCNKSCQHNLTSVTGLGRSQHPAFHGDRSQHLHNAHSYAGTGCSPVGLYSPSLNGSPMHASTNSQRVNFHAGLVNSDSLRHTLPHSHVAGCLATELYRRRFDDAGEGGVILQTGTLHSENILSPQDVRATSEALQGNDVHSLVSSPSGSAWLTTIANTLMSSGSEALVTSLPGNCLVNGGSVNVAGLDKVGEYRCEAVLPTTGCPFSEFSGTIFDQNAKGTVHLPGKENIREQAHLFMTHEHQSADGYCTVAKRDKCEDSDTLYPMKSTVSGVGTMETEG</sequence>
<keyword evidence="3" id="KW-1185">Reference proteome</keyword>
<keyword evidence="1" id="KW-0732">Signal</keyword>
<comment type="caution">
    <text evidence="2">The sequence shown here is derived from an EMBL/GenBank/DDBJ whole genome shotgun (WGS) entry which is preliminary data.</text>
</comment>
<evidence type="ECO:0000313" key="2">
    <source>
        <dbReference type="EMBL" id="VEL10710.1"/>
    </source>
</evidence>
<name>A0A3S5FC73_9PLAT</name>
<organism evidence="2 3">
    <name type="scientific">Protopolystoma xenopodis</name>
    <dbReference type="NCBI Taxonomy" id="117903"/>
    <lineage>
        <taxon>Eukaryota</taxon>
        <taxon>Metazoa</taxon>
        <taxon>Spiralia</taxon>
        <taxon>Lophotrochozoa</taxon>
        <taxon>Platyhelminthes</taxon>
        <taxon>Monogenea</taxon>
        <taxon>Polyopisthocotylea</taxon>
        <taxon>Polystomatidea</taxon>
        <taxon>Polystomatidae</taxon>
        <taxon>Protopolystoma</taxon>
    </lineage>
</organism>
<accession>A0A3S5FC73</accession>
<reference evidence="2" key="1">
    <citation type="submission" date="2018-11" db="EMBL/GenBank/DDBJ databases">
        <authorList>
            <consortium name="Pathogen Informatics"/>
        </authorList>
    </citation>
    <scope>NUCLEOTIDE SEQUENCE</scope>
</reference>
<dbReference type="EMBL" id="CAAALY010009745">
    <property type="protein sequence ID" value="VEL10710.1"/>
    <property type="molecule type" value="Genomic_DNA"/>
</dbReference>
<feature type="signal peptide" evidence="1">
    <location>
        <begin position="1"/>
        <end position="26"/>
    </location>
</feature>
<dbReference type="AlphaFoldDB" id="A0A3S5FC73"/>
<feature type="chain" id="PRO_5018645112" description="Ig-like domain-containing protein" evidence="1">
    <location>
        <begin position="27"/>
        <end position="299"/>
    </location>
</feature>